<protein>
    <recommendedName>
        <fullName evidence="4">PDZ domain-containing protein</fullName>
    </recommendedName>
</protein>
<evidence type="ECO:0000313" key="3">
    <source>
        <dbReference type="Proteomes" id="UP000014760"/>
    </source>
</evidence>
<reference evidence="3" key="1">
    <citation type="submission" date="2012-12" db="EMBL/GenBank/DDBJ databases">
        <authorList>
            <person name="Hellsten U."/>
            <person name="Grimwood J."/>
            <person name="Chapman J.A."/>
            <person name="Shapiro H."/>
            <person name="Aerts A."/>
            <person name="Otillar R.P."/>
            <person name="Terry A.Y."/>
            <person name="Boore J.L."/>
            <person name="Simakov O."/>
            <person name="Marletaz F."/>
            <person name="Cho S.-J."/>
            <person name="Edsinger-Gonzales E."/>
            <person name="Havlak P."/>
            <person name="Kuo D.-H."/>
            <person name="Larsson T."/>
            <person name="Lv J."/>
            <person name="Arendt D."/>
            <person name="Savage R."/>
            <person name="Osoegawa K."/>
            <person name="de Jong P."/>
            <person name="Lindberg D.R."/>
            <person name="Seaver E.C."/>
            <person name="Weisblat D.A."/>
            <person name="Putnam N.H."/>
            <person name="Grigoriev I.V."/>
            <person name="Rokhsar D.S."/>
        </authorList>
    </citation>
    <scope>NUCLEOTIDE SEQUENCE</scope>
    <source>
        <strain evidence="3">I ESC-2004</strain>
    </source>
</reference>
<reference evidence="1 3" key="2">
    <citation type="journal article" date="2013" name="Nature">
        <title>Insights into bilaterian evolution from three spiralian genomes.</title>
        <authorList>
            <person name="Simakov O."/>
            <person name="Marletaz F."/>
            <person name="Cho S.J."/>
            <person name="Edsinger-Gonzales E."/>
            <person name="Havlak P."/>
            <person name="Hellsten U."/>
            <person name="Kuo D.H."/>
            <person name="Larsson T."/>
            <person name="Lv J."/>
            <person name="Arendt D."/>
            <person name="Savage R."/>
            <person name="Osoegawa K."/>
            <person name="de Jong P."/>
            <person name="Grimwood J."/>
            <person name="Chapman J.A."/>
            <person name="Shapiro H."/>
            <person name="Aerts A."/>
            <person name="Otillar R.P."/>
            <person name="Terry A.Y."/>
            <person name="Boore J.L."/>
            <person name="Grigoriev I.V."/>
            <person name="Lindberg D.R."/>
            <person name="Seaver E.C."/>
            <person name="Weisblat D.A."/>
            <person name="Putnam N.H."/>
            <person name="Rokhsar D.S."/>
        </authorList>
    </citation>
    <scope>NUCLEOTIDE SEQUENCE</scope>
    <source>
        <strain evidence="1 3">I ESC-2004</strain>
    </source>
</reference>
<keyword evidence="3" id="KW-1185">Reference proteome</keyword>
<organism evidence="1">
    <name type="scientific">Capitella teleta</name>
    <name type="common">Polychaete worm</name>
    <dbReference type="NCBI Taxonomy" id="283909"/>
    <lineage>
        <taxon>Eukaryota</taxon>
        <taxon>Metazoa</taxon>
        <taxon>Spiralia</taxon>
        <taxon>Lophotrochozoa</taxon>
        <taxon>Annelida</taxon>
        <taxon>Polychaeta</taxon>
        <taxon>Sedentaria</taxon>
        <taxon>Scolecida</taxon>
        <taxon>Capitellidae</taxon>
        <taxon>Capitella</taxon>
    </lineage>
</organism>
<name>R7VKW0_CAPTE</name>
<dbReference type="Proteomes" id="UP000014760">
    <property type="component" value="Unassembled WGS sequence"/>
</dbReference>
<accession>R7VKW0</accession>
<gene>
    <name evidence="1" type="ORF">CAPTEDRAFT_38696</name>
</gene>
<dbReference type="CDD" id="cd06730">
    <property type="entry name" value="PDZ0_MAGI-1_3-like"/>
    <property type="match status" value="1"/>
</dbReference>
<sequence>HWSQHVRECLVSGGPDGIHHLIIGGGAENGKFCFLGEVKQDCLTYHTANRLHGDDIVLELQGLKVGGFTLWDLQDWLKNVSKNGVPVMFKIVKAGEFIWLLTKDLREYLNTRFQKSSVDHDLQQIIRNNIYKRTVPCE</sequence>
<evidence type="ECO:0000313" key="2">
    <source>
        <dbReference type="EnsemblMetazoa" id="CapteP38696"/>
    </source>
</evidence>
<dbReference type="HOGENOM" id="CLU_151036_0_0_1"/>
<dbReference type="STRING" id="283909.R7VKW0"/>
<dbReference type="PANTHER" id="PTHR10316:SF40">
    <property type="entry name" value="LD27118P"/>
    <property type="match status" value="1"/>
</dbReference>
<dbReference type="EnsemblMetazoa" id="CapteT38696">
    <property type="protein sequence ID" value="CapteP38696"/>
    <property type="gene ID" value="CapteG38696"/>
</dbReference>
<dbReference type="EMBL" id="AMQN01003982">
    <property type="status" value="NOT_ANNOTATED_CDS"/>
    <property type="molecule type" value="Genomic_DNA"/>
</dbReference>
<dbReference type="OrthoDB" id="66881at2759"/>
<dbReference type="GO" id="GO:0007165">
    <property type="term" value="P:signal transduction"/>
    <property type="evidence" value="ECO:0007669"/>
    <property type="project" value="TreeGrafter"/>
</dbReference>
<dbReference type="InterPro" id="IPR036034">
    <property type="entry name" value="PDZ_sf"/>
</dbReference>
<feature type="non-terminal residue" evidence="1">
    <location>
        <position position="138"/>
    </location>
</feature>
<dbReference type="GO" id="GO:0005737">
    <property type="term" value="C:cytoplasm"/>
    <property type="evidence" value="ECO:0007669"/>
    <property type="project" value="TreeGrafter"/>
</dbReference>
<dbReference type="SUPFAM" id="SSF50156">
    <property type="entry name" value="PDZ domain-like"/>
    <property type="match status" value="1"/>
</dbReference>
<evidence type="ECO:0008006" key="4">
    <source>
        <dbReference type="Google" id="ProtNLM"/>
    </source>
</evidence>
<dbReference type="OMA" id="VHETVIC"/>
<dbReference type="EMBL" id="KB292365">
    <property type="protein sequence ID" value="ELU17711.1"/>
    <property type="molecule type" value="Genomic_DNA"/>
</dbReference>
<reference evidence="2" key="3">
    <citation type="submission" date="2015-06" db="UniProtKB">
        <authorList>
            <consortium name="EnsemblMetazoa"/>
        </authorList>
    </citation>
    <scope>IDENTIFICATION</scope>
</reference>
<dbReference type="PANTHER" id="PTHR10316">
    <property type="entry name" value="MEMBRANE ASSOCIATED GUANYLATE KINASE-RELATED"/>
    <property type="match status" value="1"/>
</dbReference>
<dbReference type="AlphaFoldDB" id="R7VKW0"/>
<evidence type="ECO:0000313" key="1">
    <source>
        <dbReference type="EMBL" id="ELU17711.1"/>
    </source>
</evidence>
<feature type="non-terminal residue" evidence="1">
    <location>
        <position position="1"/>
    </location>
</feature>
<proteinExistence type="predicted"/>